<evidence type="ECO:0000313" key="1">
    <source>
        <dbReference type="EMBL" id="GIX73109.1"/>
    </source>
</evidence>
<gene>
    <name evidence="1" type="ORF">CEXT_67671</name>
</gene>
<dbReference type="Proteomes" id="UP001054945">
    <property type="component" value="Unassembled WGS sequence"/>
</dbReference>
<dbReference type="EMBL" id="BPLR01002375">
    <property type="protein sequence ID" value="GIX73109.1"/>
    <property type="molecule type" value="Genomic_DNA"/>
</dbReference>
<name>A0AAV4MQK3_CAEEX</name>
<keyword evidence="2" id="KW-1185">Reference proteome</keyword>
<dbReference type="AlphaFoldDB" id="A0AAV4MQK3"/>
<accession>A0AAV4MQK3</accession>
<proteinExistence type="predicted"/>
<organism evidence="1 2">
    <name type="scientific">Caerostris extrusa</name>
    <name type="common">Bark spider</name>
    <name type="synonym">Caerostris bankana</name>
    <dbReference type="NCBI Taxonomy" id="172846"/>
    <lineage>
        <taxon>Eukaryota</taxon>
        <taxon>Metazoa</taxon>
        <taxon>Ecdysozoa</taxon>
        <taxon>Arthropoda</taxon>
        <taxon>Chelicerata</taxon>
        <taxon>Arachnida</taxon>
        <taxon>Araneae</taxon>
        <taxon>Araneomorphae</taxon>
        <taxon>Entelegynae</taxon>
        <taxon>Araneoidea</taxon>
        <taxon>Araneidae</taxon>
        <taxon>Caerostris</taxon>
    </lineage>
</organism>
<protein>
    <submittedName>
        <fullName evidence="1">Uncharacterized protein</fullName>
    </submittedName>
</protein>
<comment type="caution">
    <text evidence="1">The sequence shown here is derived from an EMBL/GenBank/DDBJ whole genome shotgun (WGS) entry which is preliminary data.</text>
</comment>
<reference evidence="1 2" key="1">
    <citation type="submission" date="2021-06" db="EMBL/GenBank/DDBJ databases">
        <title>Caerostris extrusa draft genome.</title>
        <authorList>
            <person name="Kono N."/>
            <person name="Arakawa K."/>
        </authorList>
    </citation>
    <scope>NUCLEOTIDE SEQUENCE [LARGE SCALE GENOMIC DNA]</scope>
</reference>
<sequence length="117" mass="13147">MVSGTRCTKINGPGVLRVVQGYDLVPPTQFGVVKIGRSARFKGEKLSRNFLVAYQSGGSHFYESSSREDTVDGWGKIVEFFQIEACQIVAQLLWIYANRLWEESTVSEISFFLSSSR</sequence>
<evidence type="ECO:0000313" key="2">
    <source>
        <dbReference type="Proteomes" id="UP001054945"/>
    </source>
</evidence>